<dbReference type="AlphaFoldDB" id="A0AAP8ME93"/>
<sequence length="291" mass="31107">MRPSKTCKLVFIVALFAALPIHHTLAVDSFAEGYVSTRDRAVDNVFAITGNKAKQVLLIGLGPTLSDSGSGSTLDDPRIQLFRIDGDGTETVIAGNDNWIEHSTADAVARAVEDLNLDRLDELEAGIVKTLQPGSYRLRVFGVPAGKAEGFASVGLVLWSGDLGGIEQPGQIRSGVWSGVESNYEVCFHVNASGTALTARGSECPDRDAMDIDFDRGMTGACDDGHFSWDKAEIPINGNHFTKSFNVPYFGYGPRVSLKAEGTFKNGVLTGTFTKKINGRTCSGTFVALPN</sequence>
<protein>
    <submittedName>
        <fullName evidence="2">Uncharacterized protein</fullName>
    </submittedName>
</protein>
<comment type="caution">
    <text evidence="2">The sequence shown here is derived from an EMBL/GenBank/DDBJ whole genome shotgun (WGS) entry which is preliminary data.</text>
</comment>
<evidence type="ECO:0000256" key="1">
    <source>
        <dbReference type="SAM" id="SignalP"/>
    </source>
</evidence>
<reference evidence="2 3" key="1">
    <citation type="submission" date="2018-01" db="EMBL/GenBank/DDBJ databases">
        <title>The draft genome sequence of Halioglobus japonicus S1-36.</title>
        <authorList>
            <person name="Du Z.-J."/>
            <person name="Shi M.-J."/>
        </authorList>
    </citation>
    <scope>NUCLEOTIDE SEQUENCE [LARGE SCALE GENOMIC DNA]</scope>
    <source>
        <strain evidence="2 3">S1-36</strain>
    </source>
</reference>
<name>A0AAP8ME93_9GAMM</name>
<feature type="chain" id="PRO_5042990432" evidence="1">
    <location>
        <begin position="27"/>
        <end position="291"/>
    </location>
</feature>
<dbReference type="Proteomes" id="UP000235162">
    <property type="component" value="Unassembled WGS sequence"/>
</dbReference>
<gene>
    <name evidence="2" type="ORF">C0029_07295</name>
</gene>
<accession>A0AAP8ME93</accession>
<keyword evidence="1" id="KW-0732">Signal</keyword>
<evidence type="ECO:0000313" key="2">
    <source>
        <dbReference type="EMBL" id="PLW86231.1"/>
    </source>
</evidence>
<dbReference type="KEGG" id="hja:BST95_08245"/>
<proteinExistence type="predicted"/>
<organism evidence="2 3">
    <name type="scientific">Halioglobus japonicus</name>
    <dbReference type="NCBI Taxonomy" id="930805"/>
    <lineage>
        <taxon>Bacteria</taxon>
        <taxon>Pseudomonadati</taxon>
        <taxon>Pseudomonadota</taxon>
        <taxon>Gammaproteobacteria</taxon>
        <taxon>Cellvibrionales</taxon>
        <taxon>Halieaceae</taxon>
        <taxon>Halioglobus</taxon>
    </lineage>
</organism>
<dbReference type="EMBL" id="PKUR01000002">
    <property type="protein sequence ID" value="PLW86231.1"/>
    <property type="molecule type" value="Genomic_DNA"/>
</dbReference>
<evidence type="ECO:0000313" key="3">
    <source>
        <dbReference type="Proteomes" id="UP000235162"/>
    </source>
</evidence>
<keyword evidence="3" id="KW-1185">Reference proteome</keyword>
<feature type="signal peptide" evidence="1">
    <location>
        <begin position="1"/>
        <end position="26"/>
    </location>
</feature>